<evidence type="ECO:0000313" key="4">
    <source>
        <dbReference type="Proteomes" id="UP000199439"/>
    </source>
</evidence>
<dbReference type="GO" id="GO:0017057">
    <property type="term" value="F:6-phosphogluconolactonase activity"/>
    <property type="evidence" value="ECO:0007669"/>
    <property type="project" value="TreeGrafter"/>
</dbReference>
<dbReference type="Proteomes" id="UP000199439">
    <property type="component" value="Unassembled WGS sequence"/>
</dbReference>
<dbReference type="InterPro" id="IPR015943">
    <property type="entry name" value="WD40/YVTN_repeat-like_dom_sf"/>
</dbReference>
<dbReference type="STRING" id="870482.SAMN04487987_104205"/>
<dbReference type="InterPro" id="IPR019405">
    <property type="entry name" value="Lactonase_7-beta_prop"/>
</dbReference>
<organism evidence="3 4">
    <name type="scientific">Algibacter pectinivorans</name>
    <dbReference type="NCBI Taxonomy" id="870482"/>
    <lineage>
        <taxon>Bacteria</taxon>
        <taxon>Pseudomonadati</taxon>
        <taxon>Bacteroidota</taxon>
        <taxon>Flavobacteriia</taxon>
        <taxon>Flavobacteriales</taxon>
        <taxon>Flavobacteriaceae</taxon>
        <taxon>Algibacter</taxon>
    </lineage>
</organism>
<comment type="similarity">
    <text evidence="1">Belongs to the cycloisomerase 2 family.</text>
</comment>
<sequence>MKLILLTLTLQSMAIFYTGSYTQAGAPAENPTGKGIGCFQLNLETGEIKNLHYTKQRNPSYLTISEDKKYLYALEEMFENLNPKVYAYKIEKDGALTLLNSQKINGDYACHLDIIEDKLVLANYVSGNLLSFPILNDGSLAPCSQEIKHKGTGPNTERQEAAHAHMVYPFGKDKMYGVDLTLDTAKAYQLNPISKKWEAKPNLDITIEKGSGSRHMVMDNTEDFAYILGELTGGISVANLQGSKPEIVQKLSFIPENHTGAIGGAAIKMHPNGKFLYASNRGSETITIFRIDDTSKQLSLLGYQPTLGKTARDFNIDKTGNWLIVANQDSNVLVVFQIHSNTGMLKEKSKLEVQTPVNICWL</sequence>
<dbReference type="Gene3D" id="2.130.10.10">
    <property type="entry name" value="YVTN repeat-like/Quinoprotein amine dehydrogenase"/>
    <property type="match status" value="1"/>
</dbReference>
<keyword evidence="2" id="KW-0119">Carbohydrate metabolism</keyword>
<dbReference type="EMBL" id="FOMI01000004">
    <property type="protein sequence ID" value="SFD12944.1"/>
    <property type="molecule type" value="Genomic_DNA"/>
</dbReference>
<gene>
    <name evidence="3" type="ORF">SAMN04487987_104205</name>
</gene>
<keyword evidence="4" id="KW-1185">Reference proteome</keyword>
<name>A0A1I1PSN2_9FLAO</name>
<dbReference type="GO" id="GO:0005829">
    <property type="term" value="C:cytosol"/>
    <property type="evidence" value="ECO:0007669"/>
    <property type="project" value="TreeGrafter"/>
</dbReference>
<evidence type="ECO:0000256" key="2">
    <source>
        <dbReference type="ARBA" id="ARBA00022526"/>
    </source>
</evidence>
<dbReference type="OrthoDB" id="9790815at2"/>
<dbReference type="PANTHER" id="PTHR30344:SF1">
    <property type="entry name" value="6-PHOSPHOGLUCONOLACTONASE"/>
    <property type="match status" value="1"/>
</dbReference>
<dbReference type="GO" id="GO:0006006">
    <property type="term" value="P:glucose metabolic process"/>
    <property type="evidence" value="ECO:0007669"/>
    <property type="project" value="UniProtKB-KW"/>
</dbReference>
<protein>
    <submittedName>
        <fullName evidence="3">6-phosphogluconolactonase</fullName>
    </submittedName>
</protein>
<dbReference type="InterPro" id="IPR050282">
    <property type="entry name" value="Cycloisomerase_2"/>
</dbReference>
<dbReference type="AlphaFoldDB" id="A0A1I1PSN2"/>
<dbReference type="Pfam" id="PF10282">
    <property type="entry name" value="Lactonase"/>
    <property type="match status" value="1"/>
</dbReference>
<dbReference type="SUPFAM" id="SSF51004">
    <property type="entry name" value="C-terminal (heme d1) domain of cytochrome cd1-nitrite reductase"/>
    <property type="match status" value="1"/>
</dbReference>
<keyword evidence="2" id="KW-0313">Glucose metabolism</keyword>
<accession>A0A1I1PSN2</accession>
<dbReference type="PANTHER" id="PTHR30344">
    <property type="entry name" value="6-PHOSPHOGLUCONOLACTONASE-RELATED"/>
    <property type="match status" value="1"/>
</dbReference>
<dbReference type="InterPro" id="IPR011048">
    <property type="entry name" value="Haem_d1_sf"/>
</dbReference>
<dbReference type="RefSeq" id="WP_092851207.1">
    <property type="nucleotide sequence ID" value="NZ_FOMI01000004.1"/>
</dbReference>
<evidence type="ECO:0000313" key="3">
    <source>
        <dbReference type="EMBL" id="SFD12944.1"/>
    </source>
</evidence>
<proteinExistence type="inferred from homology"/>
<reference evidence="4" key="1">
    <citation type="submission" date="2016-10" db="EMBL/GenBank/DDBJ databases">
        <authorList>
            <person name="Varghese N."/>
            <person name="Submissions S."/>
        </authorList>
    </citation>
    <scope>NUCLEOTIDE SEQUENCE [LARGE SCALE GENOMIC DNA]</scope>
    <source>
        <strain evidence="4">DSM 25730</strain>
    </source>
</reference>
<evidence type="ECO:0000256" key="1">
    <source>
        <dbReference type="ARBA" id="ARBA00005564"/>
    </source>
</evidence>